<comment type="subcellular location">
    <subcellularLocation>
        <location evidence="1">Cell membrane</location>
        <topology evidence="1">Single-pass membrane protein</topology>
    </subcellularLocation>
</comment>
<dbReference type="RefSeq" id="WP_060623821.1">
    <property type="nucleotide sequence ID" value="NZ_LCZJ02000020.1"/>
</dbReference>
<keyword evidence="8" id="KW-0131">Cell cycle</keyword>
<dbReference type="GO" id="GO:0000921">
    <property type="term" value="P:septin ring assembly"/>
    <property type="evidence" value="ECO:0007669"/>
    <property type="project" value="InterPro"/>
</dbReference>
<name>A0A0W1AYD0_9BACL</name>
<feature type="coiled-coil region" evidence="9">
    <location>
        <begin position="305"/>
        <end position="389"/>
    </location>
</feature>
<feature type="compositionally biased region" description="Low complexity" evidence="10">
    <location>
        <begin position="767"/>
        <end position="776"/>
    </location>
</feature>
<dbReference type="GO" id="GO:0000917">
    <property type="term" value="P:division septum assembly"/>
    <property type="evidence" value="ECO:0007669"/>
    <property type="project" value="UniProtKB-KW"/>
</dbReference>
<evidence type="ECO:0000256" key="5">
    <source>
        <dbReference type="ARBA" id="ARBA00023054"/>
    </source>
</evidence>
<evidence type="ECO:0000259" key="13">
    <source>
        <dbReference type="Pfam" id="PF04536"/>
    </source>
</evidence>
<evidence type="ECO:0000313" key="15">
    <source>
        <dbReference type="Proteomes" id="UP000054709"/>
    </source>
</evidence>
<keyword evidence="5 9" id="KW-0175">Coiled coil</keyword>
<evidence type="ECO:0000256" key="12">
    <source>
        <dbReference type="SAM" id="SignalP"/>
    </source>
</evidence>
<organism evidence="14 15">
    <name type="scientific">Paenibacillus etheri</name>
    <dbReference type="NCBI Taxonomy" id="1306852"/>
    <lineage>
        <taxon>Bacteria</taxon>
        <taxon>Bacillati</taxon>
        <taxon>Bacillota</taxon>
        <taxon>Bacilli</taxon>
        <taxon>Bacillales</taxon>
        <taxon>Paenibacillaceae</taxon>
        <taxon>Paenibacillus</taxon>
    </lineage>
</organism>
<reference evidence="14 15" key="1">
    <citation type="journal article" date="2015" name="Int. Biodeterior. Biodegradation">
        <title>Physiological and genetic screening methods for the isolation of methyl tert-butyl ether-degrading bacteria for bioremediation purposes.</title>
        <authorList>
            <person name="Guisado I.M."/>
            <person name="Purswani J."/>
            <person name="Gonzalez Lopez J."/>
            <person name="Pozo C."/>
        </authorList>
    </citation>
    <scope>NUCLEOTIDE SEQUENCE [LARGE SCALE GENOMIC DNA]</scope>
    <source>
        <strain evidence="14 15">SH7</strain>
    </source>
</reference>
<sequence>MKKYIALFLLISVLWVPGAYAAEIPAQQGLVTDNAGMFSSAEATSISAAATGDLVTLHVLTVGSLNGTPADKYADDAYASWGLSTRDILLLISAGEQSIELNFNNPGFQTSLNAWSQNQGGNSGSAAITALLDTYFIPYAREGDYAGGTKALIKAIHSIGESTGNTGGSAGSGSAVGTVDTGTGNGTSSKPGTSVSTANRSSSSMFTIAAILIGIVLILLVLFIVITGLRRRKQLSEQQEQLSNLLVQANRALESLKPFQGIVQGKTEVLVEGISKRLSAKLVEISSLQSDGQGIQPPFYRLTALKAAVEQLQQTEASFRAALEEEEKNIAVISEADRNVKQRITELKEDTPELEEQLQDAVKETGYALQEIVEELKELAEETSKADQLELFDPIAAQEITEDAQERQEKIEQDLKDVDLYGDKLNNFPTVLAAARAKITSIIEQNSLHNMKVKPYDRLEQARAESLTLEAPLRTGDMDEVRRIGANLDLLLDEAIAMTEQQALLRQNNRRDLETFRTEWSQLKQRRDGLQSRITEARIYFEEQHVATVENILTEWNTRLREGASEVAQIENWTSDEHGEYDKAHNALEQLLALLDEAARQFDGVSESLNALNERLDKVNRLFSEGQSRVETTQRMLHSRGLSSRIRFELSLLPEYSALEQRLASRPYNLEELESLGRSYDSQIASFVNEANRLVRQKEEEERLAQLAMMREQQRRAQARKRMSSGPPSSGGFGGGRSSGGSSWGGGGGGGRSSGGSSWGGGGGKSGRNSSGGSKW</sequence>
<proteinExistence type="predicted"/>
<comment type="caution">
    <text evidence="14">The sequence shown here is derived from an EMBL/GenBank/DDBJ whole genome shotgun (WGS) entry which is preliminary data.</text>
</comment>
<evidence type="ECO:0000256" key="3">
    <source>
        <dbReference type="ARBA" id="ARBA00022692"/>
    </source>
</evidence>
<feature type="domain" description="TPM" evidence="13">
    <location>
        <begin position="31"/>
        <end position="157"/>
    </location>
</feature>
<protein>
    <recommendedName>
        <fullName evidence="13">TPM domain-containing protein</fullName>
    </recommendedName>
</protein>
<dbReference type="OrthoDB" id="2510095at2"/>
<keyword evidence="7" id="KW-0717">Septation</keyword>
<feature type="coiled-coil region" evidence="9">
    <location>
        <begin position="581"/>
        <end position="615"/>
    </location>
</feature>
<gene>
    <name evidence="14" type="ORF">UQ64_15810</name>
</gene>
<evidence type="ECO:0000256" key="1">
    <source>
        <dbReference type="ARBA" id="ARBA00004162"/>
    </source>
</evidence>
<keyword evidence="15" id="KW-1185">Reference proteome</keyword>
<dbReference type="Gene3D" id="3.10.310.50">
    <property type="match status" value="1"/>
</dbReference>
<evidence type="ECO:0000256" key="8">
    <source>
        <dbReference type="ARBA" id="ARBA00023306"/>
    </source>
</evidence>
<dbReference type="AlphaFoldDB" id="A0A0W1AYD0"/>
<feature type="region of interest" description="Disordered" evidence="10">
    <location>
        <begin position="710"/>
        <end position="776"/>
    </location>
</feature>
<keyword evidence="12" id="KW-0732">Signal</keyword>
<feature type="region of interest" description="Disordered" evidence="10">
    <location>
        <begin position="164"/>
        <end position="199"/>
    </location>
</feature>
<dbReference type="Pfam" id="PF06160">
    <property type="entry name" value="EzrA"/>
    <property type="match status" value="1"/>
</dbReference>
<evidence type="ECO:0000256" key="6">
    <source>
        <dbReference type="ARBA" id="ARBA00023136"/>
    </source>
</evidence>
<dbReference type="InterPro" id="IPR010379">
    <property type="entry name" value="EzrA"/>
</dbReference>
<evidence type="ECO:0000256" key="9">
    <source>
        <dbReference type="SAM" id="Coils"/>
    </source>
</evidence>
<feature type="signal peptide" evidence="12">
    <location>
        <begin position="1"/>
        <end position="21"/>
    </location>
</feature>
<dbReference type="EMBL" id="LCZJ02000020">
    <property type="protein sequence ID" value="KTD86322.1"/>
    <property type="molecule type" value="Genomic_DNA"/>
</dbReference>
<feature type="compositionally biased region" description="Low complexity" evidence="10">
    <location>
        <begin position="172"/>
        <end position="182"/>
    </location>
</feature>
<dbReference type="Proteomes" id="UP000054709">
    <property type="component" value="Unassembled WGS sequence"/>
</dbReference>
<dbReference type="Pfam" id="PF04536">
    <property type="entry name" value="TPM_phosphatase"/>
    <property type="match status" value="1"/>
</dbReference>
<dbReference type="GO" id="GO:0005940">
    <property type="term" value="C:septin ring"/>
    <property type="evidence" value="ECO:0007669"/>
    <property type="project" value="InterPro"/>
</dbReference>
<keyword evidence="6 11" id="KW-0472">Membrane</keyword>
<evidence type="ECO:0000256" key="4">
    <source>
        <dbReference type="ARBA" id="ARBA00022989"/>
    </source>
</evidence>
<evidence type="ECO:0000256" key="10">
    <source>
        <dbReference type="SAM" id="MobiDB-lite"/>
    </source>
</evidence>
<dbReference type="GO" id="GO:0005886">
    <property type="term" value="C:plasma membrane"/>
    <property type="evidence" value="ECO:0007669"/>
    <property type="project" value="UniProtKB-SubCell"/>
</dbReference>
<accession>A0A0W1AYD0</accession>
<feature type="chain" id="PRO_5006920234" description="TPM domain-containing protein" evidence="12">
    <location>
        <begin position="22"/>
        <end position="776"/>
    </location>
</feature>
<dbReference type="InterPro" id="IPR007621">
    <property type="entry name" value="TPM_dom"/>
</dbReference>
<keyword evidence="2" id="KW-0132">Cell division</keyword>
<evidence type="ECO:0000256" key="11">
    <source>
        <dbReference type="SAM" id="Phobius"/>
    </source>
</evidence>
<keyword evidence="3 11" id="KW-0812">Transmembrane</keyword>
<keyword evidence="4 11" id="KW-1133">Transmembrane helix</keyword>
<evidence type="ECO:0000256" key="7">
    <source>
        <dbReference type="ARBA" id="ARBA00023210"/>
    </source>
</evidence>
<feature type="compositionally biased region" description="Gly residues" evidence="10">
    <location>
        <begin position="729"/>
        <end position="766"/>
    </location>
</feature>
<evidence type="ECO:0000256" key="2">
    <source>
        <dbReference type="ARBA" id="ARBA00022618"/>
    </source>
</evidence>
<feature type="transmembrane region" description="Helical" evidence="11">
    <location>
        <begin position="205"/>
        <end position="229"/>
    </location>
</feature>
<evidence type="ECO:0000313" key="14">
    <source>
        <dbReference type="EMBL" id="KTD86322.1"/>
    </source>
</evidence>